<proteinExistence type="predicted"/>
<reference evidence="1 2" key="1">
    <citation type="submission" date="2017-11" db="EMBL/GenBank/DDBJ databases">
        <title>De-novo sequencing of pomegranate (Punica granatum L.) genome.</title>
        <authorList>
            <person name="Akparov Z."/>
            <person name="Amiraslanov A."/>
            <person name="Hajiyeva S."/>
            <person name="Abbasov M."/>
            <person name="Kaur K."/>
            <person name="Hamwieh A."/>
            <person name="Solovyev V."/>
            <person name="Salamov A."/>
            <person name="Braich B."/>
            <person name="Kosarev P."/>
            <person name="Mahmoud A."/>
            <person name="Hajiyev E."/>
            <person name="Babayeva S."/>
            <person name="Izzatullayeva V."/>
            <person name="Mammadov A."/>
            <person name="Mammadov A."/>
            <person name="Sharifova S."/>
            <person name="Ojaghi J."/>
            <person name="Eynullazada K."/>
            <person name="Bayramov B."/>
            <person name="Abdulazimova A."/>
            <person name="Shahmuradov I."/>
        </authorList>
    </citation>
    <scope>NUCLEOTIDE SEQUENCE [LARGE SCALE GENOMIC DNA]</scope>
    <source>
        <strain evidence="2">cv. AG2017</strain>
        <tissue evidence="1">Leaf</tissue>
    </source>
</reference>
<organism evidence="1 2">
    <name type="scientific">Punica granatum</name>
    <name type="common">Pomegranate</name>
    <dbReference type="NCBI Taxonomy" id="22663"/>
    <lineage>
        <taxon>Eukaryota</taxon>
        <taxon>Viridiplantae</taxon>
        <taxon>Streptophyta</taxon>
        <taxon>Embryophyta</taxon>
        <taxon>Tracheophyta</taxon>
        <taxon>Spermatophyta</taxon>
        <taxon>Magnoliopsida</taxon>
        <taxon>eudicotyledons</taxon>
        <taxon>Gunneridae</taxon>
        <taxon>Pentapetalae</taxon>
        <taxon>rosids</taxon>
        <taxon>malvids</taxon>
        <taxon>Myrtales</taxon>
        <taxon>Lythraceae</taxon>
        <taxon>Punica</taxon>
    </lineage>
</organism>
<gene>
    <name evidence="1" type="ORF">CRG98_012213</name>
</gene>
<keyword evidence="2" id="KW-1185">Reference proteome</keyword>
<evidence type="ECO:0000313" key="1">
    <source>
        <dbReference type="EMBL" id="PKI67396.1"/>
    </source>
</evidence>
<name>A0A2I0KHV6_PUNGR</name>
<dbReference type="AlphaFoldDB" id="A0A2I0KHV6"/>
<sequence>MKEHELFAIPIQGCREANWPDPNGIKQTQLKYWTDPTGTSRVGRRHGGSRWNFEARKTAQTVKNFDPITLGHPRVVWGGV</sequence>
<dbReference type="EMBL" id="PGOL01000610">
    <property type="protein sequence ID" value="PKI67396.1"/>
    <property type="molecule type" value="Genomic_DNA"/>
</dbReference>
<dbReference type="Proteomes" id="UP000233551">
    <property type="component" value="Unassembled WGS sequence"/>
</dbReference>
<protein>
    <submittedName>
        <fullName evidence="1">Uncharacterized protein</fullName>
    </submittedName>
</protein>
<comment type="caution">
    <text evidence="1">The sequence shown here is derived from an EMBL/GenBank/DDBJ whole genome shotgun (WGS) entry which is preliminary data.</text>
</comment>
<evidence type="ECO:0000313" key="2">
    <source>
        <dbReference type="Proteomes" id="UP000233551"/>
    </source>
</evidence>
<accession>A0A2I0KHV6</accession>